<sequence>MHLLLSLYNNPPNRQKAGFNAVFRTVHECGRQRLGAKYTPSLDPPFKPRDAANAIHGLRANGSQEEGEASRQGAEANKTPPEEPAKEGSRPRDAMVDEQ</sequence>
<reference evidence="2 3" key="1">
    <citation type="submission" date="2021-07" db="EMBL/GenBank/DDBJ databases">
        <title>Genome data of Colletotrichum spaethianum.</title>
        <authorList>
            <person name="Utami Y.D."/>
            <person name="Hiruma K."/>
        </authorList>
    </citation>
    <scope>NUCLEOTIDE SEQUENCE [LARGE SCALE GENOMIC DNA]</scope>
    <source>
        <strain evidence="2 3">MAFF 242679</strain>
    </source>
</reference>
<dbReference type="AlphaFoldDB" id="A0AA37LZD8"/>
<evidence type="ECO:0000313" key="2">
    <source>
        <dbReference type="EMBL" id="GJC89353.1"/>
    </source>
</evidence>
<dbReference type="EMBL" id="BPPX01000040">
    <property type="protein sequence ID" value="GJC89353.1"/>
    <property type="molecule type" value="Genomic_DNA"/>
</dbReference>
<name>A0AA37LZD8_9PEZI</name>
<evidence type="ECO:0000256" key="1">
    <source>
        <dbReference type="SAM" id="MobiDB-lite"/>
    </source>
</evidence>
<accession>A0AA37LZD8</accession>
<keyword evidence="3" id="KW-1185">Reference proteome</keyword>
<gene>
    <name evidence="2" type="ORF">ColLi_12191</name>
</gene>
<dbReference type="Proteomes" id="UP001055172">
    <property type="component" value="Unassembled WGS sequence"/>
</dbReference>
<feature type="compositionally biased region" description="Basic and acidic residues" evidence="1">
    <location>
        <begin position="80"/>
        <end position="99"/>
    </location>
</feature>
<protein>
    <submittedName>
        <fullName evidence="2">Uncharacterized protein</fullName>
    </submittedName>
</protein>
<comment type="caution">
    <text evidence="2">The sequence shown here is derived from an EMBL/GenBank/DDBJ whole genome shotgun (WGS) entry which is preliminary data.</text>
</comment>
<evidence type="ECO:0000313" key="3">
    <source>
        <dbReference type="Proteomes" id="UP001055172"/>
    </source>
</evidence>
<proteinExistence type="predicted"/>
<feature type="region of interest" description="Disordered" evidence="1">
    <location>
        <begin position="36"/>
        <end position="99"/>
    </location>
</feature>
<organism evidence="2 3">
    <name type="scientific">Colletotrichum liriopes</name>
    <dbReference type="NCBI Taxonomy" id="708192"/>
    <lineage>
        <taxon>Eukaryota</taxon>
        <taxon>Fungi</taxon>
        <taxon>Dikarya</taxon>
        <taxon>Ascomycota</taxon>
        <taxon>Pezizomycotina</taxon>
        <taxon>Sordariomycetes</taxon>
        <taxon>Hypocreomycetidae</taxon>
        <taxon>Glomerellales</taxon>
        <taxon>Glomerellaceae</taxon>
        <taxon>Colletotrichum</taxon>
        <taxon>Colletotrichum spaethianum species complex</taxon>
    </lineage>
</organism>